<name>A0A0E9XKN2_ANGAN</name>
<accession>A0A0E9XKN2</accession>
<evidence type="ECO:0000313" key="1">
    <source>
        <dbReference type="EMBL" id="JAI02386.1"/>
    </source>
</evidence>
<proteinExistence type="predicted"/>
<dbReference type="AlphaFoldDB" id="A0A0E9XKN2"/>
<dbReference type="EMBL" id="GBXM01006192">
    <property type="protein sequence ID" value="JAI02386.1"/>
    <property type="molecule type" value="Transcribed_RNA"/>
</dbReference>
<reference evidence="1" key="2">
    <citation type="journal article" date="2015" name="Fish Shellfish Immunol.">
        <title>Early steps in the European eel (Anguilla anguilla)-Vibrio vulnificus interaction in the gills: Role of the RtxA13 toxin.</title>
        <authorList>
            <person name="Callol A."/>
            <person name="Pajuelo D."/>
            <person name="Ebbesson L."/>
            <person name="Teles M."/>
            <person name="MacKenzie S."/>
            <person name="Amaro C."/>
        </authorList>
    </citation>
    <scope>NUCLEOTIDE SEQUENCE</scope>
</reference>
<organism evidence="1">
    <name type="scientific">Anguilla anguilla</name>
    <name type="common">European freshwater eel</name>
    <name type="synonym">Muraena anguilla</name>
    <dbReference type="NCBI Taxonomy" id="7936"/>
    <lineage>
        <taxon>Eukaryota</taxon>
        <taxon>Metazoa</taxon>
        <taxon>Chordata</taxon>
        <taxon>Craniata</taxon>
        <taxon>Vertebrata</taxon>
        <taxon>Euteleostomi</taxon>
        <taxon>Actinopterygii</taxon>
        <taxon>Neopterygii</taxon>
        <taxon>Teleostei</taxon>
        <taxon>Anguilliformes</taxon>
        <taxon>Anguillidae</taxon>
        <taxon>Anguilla</taxon>
    </lineage>
</organism>
<sequence length="58" mass="6961">MRLQNMMFNSSTSYKTTFQKSQIKTFPTQKTNNLVHEKIHFHKHWKMAKHQLISNANV</sequence>
<reference evidence="1" key="1">
    <citation type="submission" date="2014-11" db="EMBL/GenBank/DDBJ databases">
        <authorList>
            <person name="Amaro Gonzalez C."/>
        </authorList>
    </citation>
    <scope>NUCLEOTIDE SEQUENCE</scope>
</reference>
<protein>
    <submittedName>
        <fullName evidence="1">Uncharacterized protein</fullName>
    </submittedName>
</protein>